<feature type="transmembrane region" description="Helical" evidence="5">
    <location>
        <begin position="110"/>
        <end position="130"/>
    </location>
</feature>
<dbReference type="Pfam" id="PF00188">
    <property type="entry name" value="CAP"/>
    <property type="match status" value="1"/>
</dbReference>
<dbReference type="RefSeq" id="WP_119668115.1">
    <property type="nucleotide sequence ID" value="NZ_QXED01000003.1"/>
</dbReference>
<dbReference type="Gene3D" id="3.40.33.10">
    <property type="entry name" value="CAP"/>
    <property type="match status" value="1"/>
</dbReference>
<keyword evidence="8" id="KW-1185">Reference proteome</keyword>
<evidence type="ECO:0000256" key="2">
    <source>
        <dbReference type="ARBA" id="ARBA00022692"/>
    </source>
</evidence>
<feature type="transmembrane region" description="Helical" evidence="5">
    <location>
        <begin position="66"/>
        <end position="89"/>
    </location>
</feature>
<reference evidence="7 8" key="1">
    <citation type="submission" date="2018-08" db="EMBL/GenBank/DDBJ databases">
        <title>Fibrisoma montanum sp. nov., isolated from Danxia mountain soil.</title>
        <authorList>
            <person name="Huang Y."/>
        </authorList>
    </citation>
    <scope>NUCLEOTIDE SEQUENCE [LARGE SCALE GENOMIC DNA]</scope>
    <source>
        <strain evidence="7 8">HYT19</strain>
    </source>
</reference>
<accession>A0A418MC12</accession>
<evidence type="ECO:0000313" key="7">
    <source>
        <dbReference type="EMBL" id="RIV23899.1"/>
    </source>
</evidence>
<dbReference type="OrthoDB" id="982527at2"/>
<dbReference type="InterPro" id="IPR003825">
    <property type="entry name" value="Colicin-V_CvpA"/>
</dbReference>
<keyword evidence="3 5" id="KW-1133">Transmembrane helix</keyword>
<proteinExistence type="predicted"/>
<dbReference type="SUPFAM" id="SSF55797">
    <property type="entry name" value="PR-1-like"/>
    <property type="match status" value="1"/>
</dbReference>
<comment type="subcellular location">
    <subcellularLocation>
        <location evidence="1">Membrane</location>
        <topology evidence="1">Multi-pass membrane protein</topology>
    </subcellularLocation>
</comment>
<evidence type="ECO:0000256" key="4">
    <source>
        <dbReference type="ARBA" id="ARBA00023136"/>
    </source>
</evidence>
<dbReference type="PANTHER" id="PTHR31157:SF1">
    <property type="entry name" value="SCP DOMAIN-CONTAINING PROTEIN"/>
    <property type="match status" value="1"/>
</dbReference>
<feature type="transmembrane region" description="Helical" evidence="5">
    <location>
        <begin position="34"/>
        <end position="54"/>
    </location>
</feature>
<feature type="transmembrane region" description="Helical" evidence="5">
    <location>
        <begin position="6"/>
        <end position="22"/>
    </location>
</feature>
<gene>
    <name evidence="7" type="ORF">DYU11_13115</name>
</gene>
<protein>
    <recommendedName>
        <fullName evidence="6">SCP domain-containing protein</fullName>
    </recommendedName>
</protein>
<dbReference type="InterPro" id="IPR035940">
    <property type="entry name" value="CAP_sf"/>
</dbReference>
<feature type="domain" description="SCP" evidence="6">
    <location>
        <begin position="203"/>
        <end position="318"/>
    </location>
</feature>
<organism evidence="7 8">
    <name type="scientific">Fibrisoma montanum</name>
    <dbReference type="NCBI Taxonomy" id="2305895"/>
    <lineage>
        <taxon>Bacteria</taxon>
        <taxon>Pseudomonadati</taxon>
        <taxon>Bacteroidota</taxon>
        <taxon>Cytophagia</taxon>
        <taxon>Cytophagales</taxon>
        <taxon>Spirosomataceae</taxon>
        <taxon>Fibrisoma</taxon>
    </lineage>
</organism>
<name>A0A418MC12_9BACT</name>
<dbReference type="PANTHER" id="PTHR31157">
    <property type="entry name" value="SCP DOMAIN-CONTAINING PROTEIN"/>
    <property type="match status" value="1"/>
</dbReference>
<evidence type="ECO:0000256" key="1">
    <source>
        <dbReference type="ARBA" id="ARBA00004141"/>
    </source>
</evidence>
<keyword evidence="4 5" id="KW-0472">Membrane</keyword>
<dbReference type="EMBL" id="QXED01000003">
    <property type="protein sequence ID" value="RIV23899.1"/>
    <property type="molecule type" value="Genomic_DNA"/>
</dbReference>
<comment type="caution">
    <text evidence="7">The sequence shown here is derived from an EMBL/GenBank/DDBJ whole genome shotgun (WGS) entry which is preliminary data.</text>
</comment>
<keyword evidence="2 5" id="KW-0812">Transmembrane</keyword>
<evidence type="ECO:0000256" key="3">
    <source>
        <dbReference type="ARBA" id="ARBA00022989"/>
    </source>
</evidence>
<dbReference type="InterPro" id="IPR014044">
    <property type="entry name" value="CAP_dom"/>
</dbReference>
<dbReference type="Pfam" id="PF02674">
    <property type="entry name" value="Colicin_V"/>
    <property type="match status" value="1"/>
</dbReference>
<dbReference type="GO" id="GO:0009403">
    <property type="term" value="P:toxin biosynthetic process"/>
    <property type="evidence" value="ECO:0007669"/>
    <property type="project" value="InterPro"/>
</dbReference>
<sequence>MQLTIIDVLLLFIVLLSVWSGWQRGFILGSIQLLSLIAGLLIALALYQYLAALLSEYVPALGVWNLPVSFLITLMLVRFGISTIANRLLRDVPIKAHVHGANRFLGMIPGFIMGVIYASFAGALLMALPLSEGLTTSSRNSILASRLSQPVEWLEQKLAPVFEEAIGRSMNNMMVEPSSDKSITLPFTVTDARPRPDLEARMLELINEERAKEGLGPLKADPELAEVARNHSRDMFAHGYFSHVTPDGNDPFDRIRAAQVRFRSAGENLALAQTVNIAHTGLMNSPGHRANILQPAFGRVGIGILDGGMHGLMVTQNFRN</sequence>
<dbReference type="Proteomes" id="UP000283523">
    <property type="component" value="Unassembled WGS sequence"/>
</dbReference>
<dbReference type="AlphaFoldDB" id="A0A418MC12"/>
<evidence type="ECO:0000256" key="5">
    <source>
        <dbReference type="SAM" id="Phobius"/>
    </source>
</evidence>
<dbReference type="GO" id="GO:0016020">
    <property type="term" value="C:membrane"/>
    <property type="evidence" value="ECO:0007669"/>
    <property type="project" value="UniProtKB-SubCell"/>
</dbReference>
<dbReference type="CDD" id="cd05379">
    <property type="entry name" value="CAP_bacterial"/>
    <property type="match status" value="1"/>
</dbReference>
<evidence type="ECO:0000259" key="6">
    <source>
        <dbReference type="Pfam" id="PF00188"/>
    </source>
</evidence>
<evidence type="ECO:0000313" key="8">
    <source>
        <dbReference type="Proteomes" id="UP000283523"/>
    </source>
</evidence>